<gene>
    <name evidence="1" type="ORF">HMPREF9488_03113</name>
</gene>
<dbReference type="STRING" id="100884.GCA_000269565_03629"/>
<dbReference type="RefSeq" id="WP_008790195.1">
    <property type="nucleotide sequence ID" value="NZ_AKCB01000004.1"/>
</dbReference>
<sequence>MARKESHSRSIMPVDYSKKLDVSIERNFYDMTSIIGMQTKKSICIGADSWNTNPRDNHFIQKLFVNKDKSVIIASAGDNSKSYDDFNIIYVKDIITELLNAYTSFDVLYNNLILKSAEFLEDMDIEDRAKFIQYYIAWIDEGKIKTKRVEIKKVKEAQLIKNENLVLNEIGTSKEYYMYIIDFTKEGNPAFNCIGTYAELFNTNKRHIKKIPKETDNIQKIVFNKIRQQIQKNDREKKNNKADKTIGNPIYEVYMDIQGNVCTYMNGVEENF</sequence>
<dbReference type="HOGENOM" id="CLU_1114336_0_0_9"/>
<organism evidence="1 2">
    <name type="scientific">Coprobacillus cateniformis</name>
    <dbReference type="NCBI Taxonomy" id="100884"/>
    <lineage>
        <taxon>Bacteria</taxon>
        <taxon>Bacillati</taxon>
        <taxon>Bacillota</taxon>
        <taxon>Erysipelotrichia</taxon>
        <taxon>Erysipelotrichales</taxon>
        <taxon>Coprobacillaceae</taxon>
        <taxon>Coprobacillus</taxon>
    </lineage>
</organism>
<dbReference type="GeneID" id="78231382"/>
<dbReference type="EMBL" id="ADKX01000046">
    <property type="protein sequence ID" value="EFW03422.1"/>
    <property type="molecule type" value="Genomic_DNA"/>
</dbReference>
<accession>E7GEH1</accession>
<dbReference type="Proteomes" id="UP000003157">
    <property type="component" value="Unassembled WGS sequence"/>
</dbReference>
<reference evidence="1 2" key="1">
    <citation type="submission" date="2010-12" db="EMBL/GenBank/DDBJ databases">
        <title>The Genome Sequence of Coprobacillus sp. strain 29_1.</title>
        <authorList>
            <consortium name="The Broad Institute Genome Sequencing Platform"/>
            <person name="Earl A."/>
            <person name="Ward D."/>
            <person name="Feldgarden M."/>
            <person name="Gevers D."/>
            <person name="Daigneault M."/>
            <person name="Sibley C.D."/>
            <person name="White A."/>
            <person name="Strauss J."/>
            <person name="Allen-Vercoe E."/>
            <person name="Young S.K."/>
            <person name="Zeng Q."/>
            <person name="Gargeya S."/>
            <person name="Fitzgerald M."/>
            <person name="Haas B."/>
            <person name="Abouelleil A."/>
            <person name="Alvarado L."/>
            <person name="Arachchi H.M."/>
            <person name="Berlin A."/>
            <person name="Brown A."/>
            <person name="Chapman S.B."/>
            <person name="Chen Z."/>
            <person name="Dunbar C."/>
            <person name="Freedman E."/>
            <person name="Gearin G."/>
            <person name="Gellesch M."/>
            <person name="Goldberg J."/>
            <person name="Griggs A."/>
            <person name="Gujja S."/>
            <person name="Heilman E."/>
            <person name="Heiman D."/>
            <person name="Howarth C."/>
            <person name="Larson L."/>
            <person name="Lui A."/>
            <person name="MacDonald P.J.P."/>
            <person name="Mehta T."/>
            <person name="Montmayeur A."/>
            <person name="Murphy C."/>
            <person name="Neiman D."/>
            <person name="Pearson M."/>
            <person name="Priest M."/>
            <person name="Roberts A."/>
            <person name="Saif S."/>
            <person name="Shea T."/>
            <person name="Shenoy N."/>
            <person name="Sisk P."/>
            <person name="Stolte C."/>
            <person name="Sykes S."/>
            <person name="White J."/>
            <person name="Yandava C."/>
            <person name="Nusbaum C."/>
            <person name="Birren B."/>
        </authorList>
    </citation>
    <scope>NUCLEOTIDE SEQUENCE [LARGE SCALE GENOMIC DNA]</scope>
    <source>
        <strain evidence="1 2">29_1</strain>
    </source>
</reference>
<evidence type="ECO:0000313" key="1">
    <source>
        <dbReference type="EMBL" id="EFW03422.1"/>
    </source>
</evidence>
<dbReference type="AlphaFoldDB" id="E7GEH1"/>
<proteinExistence type="predicted"/>
<keyword evidence="2" id="KW-1185">Reference proteome</keyword>
<comment type="caution">
    <text evidence="1">The sequence shown here is derived from an EMBL/GenBank/DDBJ whole genome shotgun (WGS) entry which is preliminary data.</text>
</comment>
<protein>
    <submittedName>
        <fullName evidence="1">Uncharacterized protein</fullName>
    </submittedName>
</protein>
<name>E7GEH1_9FIRM</name>
<evidence type="ECO:0000313" key="2">
    <source>
        <dbReference type="Proteomes" id="UP000003157"/>
    </source>
</evidence>